<keyword evidence="2" id="KW-0269">Exonuclease</keyword>
<dbReference type="Gene3D" id="3.40.50.1010">
    <property type="entry name" value="5'-nuclease"/>
    <property type="match status" value="1"/>
</dbReference>
<dbReference type="AlphaFoldDB" id="A0A0L7K2Y3"/>
<name>A0A0L7K2Y3_OPEBR</name>
<evidence type="ECO:0000259" key="1">
    <source>
        <dbReference type="Pfam" id="PF13638"/>
    </source>
</evidence>
<keyword evidence="2" id="KW-0540">Nuclease</keyword>
<dbReference type="Proteomes" id="UP000037510">
    <property type="component" value="Unassembled WGS sequence"/>
</dbReference>
<dbReference type="EMBL" id="JTDY01013323">
    <property type="protein sequence ID" value="KOB52156.1"/>
    <property type="molecule type" value="Genomic_DNA"/>
</dbReference>
<protein>
    <submittedName>
        <fullName evidence="2">Exosome complex exonuclease RRP44</fullName>
    </submittedName>
</protein>
<dbReference type="STRING" id="104452.A0A0L7K2Y3"/>
<feature type="domain" description="PIN" evidence="1">
    <location>
        <begin position="18"/>
        <end position="76"/>
    </location>
</feature>
<keyword evidence="2" id="KW-0378">Hydrolase</keyword>
<feature type="non-terminal residue" evidence="2">
    <location>
        <position position="139"/>
    </location>
</feature>
<comment type="caution">
    <text evidence="2">The sequence shown here is derived from an EMBL/GenBank/DDBJ whole genome shotgun (WGS) entry which is preliminary data.</text>
</comment>
<evidence type="ECO:0000313" key="3">
    <source>
        <dbReference type="Proteomes" id="UP000037510"/>
    </source>
</evidence>
<dbReference type="Pfam" id="PF13638">
    <property type="entry name" value="PIN_4"/>
    <property type="match status" value="1"/>
</dbReference>
<reference evidence="2 3" key="1">
    <citation type="journal article" date="2015" name="Genome Biol. Evol.">
        <title>The genome of winter moth (Operophtera brumata) provides a genomic perspective on sexual dimorphism and phenology.</title>
        <authorList>
            <person name="Derks M.F."/>
            <person name="Smit S."/>
            <person name="Salis L."/>
            <person name="Schijlen E."/>
            <person name="Bossers A."/>
            <person name="Mateman C."/>
            <person name="Pijl A.S."/>
            <person name="de Ridder D."/>
            <person name="Groenen M.A."/>
            <person name="Visser M.E."/>
            <person name="Megens H.J."/>
        </authorList>
    </citation>
    <scope>NUCLEOTIDE SEQUENCE [LARGE SCALE GENOMIC DNA]</scope>
    <source>
        <strain evidence="2">WM2013NL</strain>
        <tissue evidence="2">Head and thorax</tissue>
    </source>
</reference>
<evidence type="ECO:0000313" key="2">
    <source>
        <dbReference type="EMBL" id="KOB52156.1"/>
    </source>
</evidence>
<dbReference type="SUPFAM" id="SSF50249">
    <property type="entry name" value="Nucleic acid-binding proteins"/>
    <property type="match status" value="1"/>
</dbReference>
<accession>A0A0L7K2Y3</accession>
<dbReference type="Gene3D" id="2.40.50.690">
    <property type="match status" value="1"/>
</dbReference>
<proteinExistence type="predicted"/>
<keyword evidence="3" id="KW-1185">Reference proteome</keyword>
<organism evidence="2 3">
    <name type="scientific">Operophtera brumata</name>
    <name type="common">Winter moth</name>
    <name type="synonym">Phalaena brumata</name>
    <dbReference type="NCBI Taxonomy" id="104452"/>
    <lineage>
        <taxon>Eukaryota</taxon>
        <taxon>Metazoa</taxon>
        <taxon>Ecdysozoa</taxon>
        <taxon>Arthropoda</taxon>
        <taxon>Hexapoda</taxon>
        <taxon>Insecta</taxon>
        <taxon>Pterygota</taxon>
        <taxon>Neoptera</taxon>
        <taxon>Endopterygota</taxon>
        <taxon>Lepidoptera</taxon>
        <taxon>Glossata</taxon>
        <taxon>Ditrysia</taxon>
        <taxon>Geometroidea</taxon>
        <taxon>Geometridae</taxon>
        <taxon>Larentiinae</taxon>
        <taxon>Operophtera</taxon>
    </lineage>
</organism>
<dbReference type="GO" id="GO:0004527">
    <property type="term" value="F:exonuclease activity"/>
    <property type="evidence" value="ECO:0007669"/>
    <property type="project" value="UniProtKB-KW"/>
</dbReference>
<dbReference type="InterPro" id="IPR012340">
    <property type="entry name" value="NA-bd_OB-fold"/>
</dbReference>
<sequence length="139" mass="15509">MLVDINEYISKDTYIERKPGEKQNDRNDRAIRQAAAWYETHLSINSPVGDAPKVVLLTDDEANRTLAQEQGIVCCSGLVDKLSKNIKPESCSKDALYPAHLSPAQILLQGHMGINRAVDGDIVAIQILPEEEWRRPSDI</sequence>
<dbReference type="InterPro" id="IPR002716">
    <property type="entry name" value="PIN_dom"/>
</dbReference>
<gene>
    <name evidence="2" type="ORF">OBRU01_26422</name>
</gene>